<dbReference type="InterPro" id="IPR051324">
    <property type="entry name" value="Stress/Tellurium_Resist"/>
</dbReference>
<dbReference type="Proteomes" id="UP000239494">
    <property type="component" value="Unassembled WGS sequence"/>
</dbReference>
<dbReference type="CDD" id="cd06974">
    <property type="entry name" value="TerD_like"/>
    <property type="match status" value="1"/>
</dbReference>
<dbReference type="AlphaFoldDB" id="A0A2T0TGN5"/>
<comment type="caution">
    <text evidence="2">The sequence shown here is derived from an EMBL/GenBank/DDBJ whole genome shotgun (WGS) entry which is preliminary data.</text>
</comment>
<dbReference type="EMBL" id="PVTF01000002">
    <property type="protein sequence ID" value="PRY44856.1"/>
    <property type="molecule type" value="Genomic_DNA"/>
</dbReference>
<proteinExistence type="predicted"/>
<dbReference type="RefSeq" id="WP_106186436.1">
    <property type="nucleotide sequence ID" value="NZ_PVTF01000002.1"/>
</dbReference>
<dbReference type="PANTHER" id="PTHR32097">
    <property type="entry name" value="CAMP-BINDING PROTEIN 1-RELATED"/>
    <property type="match status" value="1"/>
</dbReference>
<evidence type="ECO:0000313" key="2">
    <source>
        <dbReference type="EMBL" id="PRY44856.1"/>
    </source>
</evidence>
<dbReference type="InterPro" id="IPR003325">
    <property type="entry name" value="TerD"/>
</dbReference>
<organism evidence="2 3">
    <name type="scientific">Umezawaea tangerina</name>
    <dbReference type="NCBI Taxonomy" id="84725"/>
    <lineage>
        <taxon>Bacteria</taxon>
        <taxon>Bacillati</taxon>
        <taxon>Actinomycetota</taxon>
        <taxon>Actinomycetes</taxon>
        <taxon>Pseudonocardiales</taxon>
        <taxon>Pseudonocardiaceae</taxon>
        <taxon>Umezawaea</taxon>
    </lineage>
</organism>
<keyword evidence="3" id="KW-1185">Reference proteome</keyword>
<gene>
    <name evidence="2" type="ORF">CLV43_102421</name>
</gene>
<evidence type="ECO:0000313" key="3">
    <source>
        <dbReference type="Proteomes" id="UP000239494"/>
    </source>
</evidence>
<dbReference type="PANTHER" id="PTHR32097:SF18">
    <property type="entry name" value="RING-TYPE DOMAIN-CONTAINING PROTEIN"/>
    <property type="match status" value="1"/>
</dbReference>
<evidence type="ECO:0000256" key="1">
    <source>
        <dbReference type="SAM" id="MobiDB-lite"/>
    </source>
</evidence>
<dbReference type="OrthoDB" id="415622at2"/>
<sequence>MLDHVIIRKTLRVPRSEAPAGDGAAVARQLDAVLAGVGFTATRELLDHVSGLEPGAAMDLAVRAIGAVRGLVGDHVEHNAYFLDFPNGVPDTVEFWVSCLRELVGRPVDVLPGVVNLLDLPTYGRYRHTFAELLAAHDELVASAEDRVTVLHLGDTLAEETSALYLRLAGSPTPLGEGDLDLLAELARTCLDGAQPKAVPVRENRAVVNAARMAGGREPVAVDTVTDVLRLACRLSGGDVSLATPTRFRSFRRRERRVLLGALDRVVDGGEAKLGDVARHAGPWKRLGEGLHPHEYPRFPHAAEVFAVARGERTARSLAGRAEEAFYAGDVGRAAEILAVAPGMLLRSLDRLLRRSTEPSEVDSVLAAVESVIGSVSGRVLCSVREHLANRTTPDLARVFATRGRRAWVADDNRDPLPPEVVARAAALIDGELTTRLPTYAHLVVDPAMLDVALPLSGKASEDGFAVLPRGSRSRIDPEAGEVLRFFTYWRETARRTDFDLSALLLDEDFGYVGHVAWTNLAHDGAVHSGDITESADGATEFIDIPLSTIDAHCLVPQVNVYSGEGFDDVAESTFGWMTRGPAQAGAPFDPRTVRARSTLRGPGRVALPIAFTRDPDGSWSATWLHLHLPGDPAFNQVEGNHLNTTLLAKAILARRYLTTTHLLDLLRAKGVPTTTWTPTLHLDVPVTYLGLHPPDDLPEGSTTLTPDQLIPD</sequence>
<name>A0A2T0TGN5_9PSEU</name>
<feature type="region of interest" description="Disordered" evidence="1">
    <location>
        <begin position="692"/>
        <end position="713"/>
    </location>
</feature>
<dbReference type="Gene3D" id="2.60.60.30">
    <property type="entry name" value="sav2460 like domains"/>
    <property type="match status" value="1"/>
</dbReference>
<reference evidence="2 3" key="1">
    <citation type="submission" date="2018-03" db="EMBL/GenBank/DDBJ databases">
        <title>Genomic Encyclopedia of Archaeal and Bacterial Type Strains, Phase II (KMG-II): from individual species to whole genera.</title>
        <authorList>
            <person name="Goeker M."/>
        </authorList>
    </citation>
    <scope>NUCLEOTIDE SEQUENCE [LARGE SCALE GENOMIC DNA]</scope>
    <source>
        <strain evidence="2 3">DSM 44720</strain>
    </source>
</reference>
<protein>
    <submittedName>
        <fullName evidence="2">Uncharacterized protein</fullName>
    </submittedName>
</protein>
<accession>A0A2T0TGN5</accession>